<comment type="similarity">
    <text evidence="1">Belongs to the SfsA family.</text>
</comment>
<dbReference type="Proteomes" id="UP000663722">
    <property type="component" value="Chromosome"/>
</dbReference>
<feature type="domain" description="Sugar fermentation stimulation protein C-terminal" evidence="2">
    <location>
        <begin position="87"/>
        <end position="224"/>
    </location>
</feature>
<evidence type="ECO:0000313" key="5">
    <source>
        <dbReference type="Proteomes" id="UP000663722"/>
    </source>
</evidence>
<dbReference type="PANTHER" id="PTHR30545">
    <property type="entry name" value="SUGAR FERMENTATION STIMULATION PROTEIN A"/>
    <property type="match status" value="1"/>
</dbReference>
<dbReference type="AlphaFoldDB" id="A0A975BT25"/>
<dbReference type="Gene3D" id="2.40.50.580">
    <property type="match status" value="1"/>
</dbReference>
<protein>
    <recommendedName>
        <fullName evidence="1">Sugar fermentation stimulation protein homolog</fullName>
    </recommendedName>
</protein>
<dbReference type="Pfam" id="PF17746">
    <property type="entry name" value="SfsA_N"/>
    <property type="match status" value="1"/>
</dbReference>
<dbReference type="InterPro" id="IPR041465">
    <property type="entry name" value="SfsA_N"/>
</dbReference>
<dbReference type="InterPro" id="IPR005224">
    <property type="entry name" value="SfsA"/>
</dbReference>
<evidence type="ECO:0000259" key="3">
    <source>
        <dbReference type="Pfam" id="PF17746"/>
    </source>
</evidence>
<organism evidence="4 5">
    <name type="scientific">Desulfonema magnum</name>
    <dbReference type="NCBI Taxonomy" id="45655"/>
    <lineage>
        <taxon>Bacteria</taxon>
        <taxon>Pseudomonadati</taxon>
        <taxon>Thermodesulfobacteriota</taxon>
        <taxon>Desulfobacteria</taxon>
        <taxon>Desulfobacterales</taxon>
        <taxon>Desulfococcaceae</taxon>
        <taxon>Desulfonema</taxon>
    </lineage>
</organism>
<dbReference type="EMBL" id="CP061800">
    <property type="protein sequence ID" value="QTA90580.1"/>
    <property type="molecule type" value="Genomic_DNA"/>
</dbReference>
<dbReference type="NCBIfam" id="TIGR00230">
    <property type="entry name" value="sfsA"/>
    <property type="match status" value="1"/>
</dbReference>
<dbReference type="Gene3D" id="3.40.1350.60">
    <property type="match status" value="1"/>
</dbReference>
<accession>A0A975BT25</accession>
<keyword evidence="5" id="KW-1185">Reference proteome</keyword>
<dbReference type="GO" id="GO:0003677">
    <property type="term" value="F:DNA binding"/>
    <property type="evidence" value="ECO:0007669"/>
    <property type="project" value="InterPro"/>
</dbReference>
<gene>
    <name evidence="1 4" type="primary">sfsA</name>
    <name evidence="4" type="ORF">dnm_066400</name>
</gene>
<dbReference type="HAMAP" id="MF_00095">
    <property type="entry name" value="SfsA"/>
    <property type="match status" value="1"/>
</dbReference>
<dbReference type="CDD" id="cd22359">
    <property type="entry name" value="SfsA-like_bacterial"/>
    <property type="match status" value="1"/>
</dbReference>
<dbReference type="RefSeq" id="WP_207678716.1">
    <property type="nucleotide sequence ID" value="NZ_CP061800.1"/>
</dbReference>
<dbReference type="KEGG" id="dmm:dnm_066400"/>
<feature type="domain" description="SfsA N-terminal OB" evidence="3">
    <location>
        <begin position="17"/>
        <end position="83"/>
    </location>
</feature>
<evidence type="ECO:0000259" key="2">
    <source>
        <dbReference type="Pfam" id="PF03749"/>
    </source>
</evidence>
<name>A0A975BT25_9BACT</name>
<sequence>MKSEGLTWPALIPGTLIRRYKRFLADVKLESGEVVTAHCPNSGTMKECCDPGNPVYLSYHDNPKRKLKYTWELIRMSTSLVGVNTLVPNRLVFKSVDQGRVKELRGYDTVNREPRVGSHSRLDLLLKKGENDACYVEIKNCTLVKDGIACFPDAVTSRGLKHLVELQNLVSSGYRCVMFYLIQRTDAKIFRPADHIDPAYGKELRRAVNHGVEIMAYDVRINLERICLNNKIPYDLQAAKSQQR</sequence>
<dbReference type="PANTHER" id="PTHR30545:SF2">
    <property type="entry name" value="SUGAR FERMENTATION STIMULATION PROTEIN A"/>
    <property type="match status" value="1"/>
</dbReference>
<proteinExistence type="inferred from homology"/>
<reference evidence="4" key="1">
    <citation type="journal article" date="2021" name="Microb. Physiol.">
        <title>Proteogenomic Insights into the Physiology of Marine, Sulfate-Reducing, Filamentous Desulfonema limicola and Desulfonema magnum.</title>
        <authorList>
            <person name="Schnaars V."/>
            <person name="Wohlbrand L."/>
            <person name="Scheve S."/>
            <person name="Hinrichs C."/>
            <person name="Reinhardt R."/>
            <person name="Rabus R."/>
        </authorList>
    </citation>
    <scope>NUCLEOTIDE SEQUENCE</scope>
    <source>
        <strain evidence="4">4be13</strain>
    </source>
</reference>
<dbReference type="Pfam" id="PF03749">
    <property type="entry name" value="SfsA"/>
    <property type="match status" value="1"/>
</dbReference>
<evidence type="ECO:0000313" key="4">
    <source>
        <dbReference type="EMBL" id="QTA90580.1"/>
    </source>
</evidence>
<dbReference type="InterPro" id="IPR040452">
    <property type="entry name" value="SfsA_C"/>
</dbReference>
<evidence type="ECO:0000256" key="1">
    <source>
        <dbReference type="HAMAP-Rule" id="MF_00095"/>
    </source>
</evidence>